<keyword evidence="7" id="KW-1185">Reference proteome</keyword>
<feature type="region of interest" description="Disordered" evidence="4">
    <location>
        <begin position="1"/>
        <end position="42"/>
    </location>
</feature>
<evidence type="ECO:0000256" key="4">
    <source>
        <dbReference type="SAM" id="MobiDB-lite"/>
    </source>
</evidence>
<name>A0A9P9BLD7_9PEZI</name>
<evidence type="ECO:0000256" key="2">
    <source>
        <dbReference type="ARBA" id="ARBA00011353"/>
    </source>
</evidence>
<dbReference type="GO" id="GO:0005634">
    <property type="term" value="C:nucleus"/>
    <property type="evidence" value="ECO:0007669"/>
    <property type="project" value="UniProtKB-SubCell"/>
</dbReference>
<evidence type="ECO:0000313" key="6">
    <source>
        <dbReference type="EMBL" id="KAH7021612.1"/>
    </source>
</evidence>
<dbReference type="Proteomes" id="UP000756346">
    <property type="component" value="Unassembled WGS sequence"/>
</dbReference>
<comment type="subcellular location">
    <subcellularLocation>
        <location evidence="1">Nucleus</location>
    </subcellularLocation>
</comment>
<comment type="subunit">
    <text evidence="2">Component of the NuA4 histone acetyltransferase complex.</text>
</comment>
<feature type="domain" description="Chromo shadow" evidence="5">
    <location>
        <begin position="57"/>
        <end position="102"/>
    </location>
</feature>
<organism evidence="6 7">
    <name type="scientific">Microdochium trichocladiopsis</name>
    <dbReference type="NCBI Taxonomy" id="1682393"/>
    <lineage>
        <taxon>Eukaryota</taxon>
        <taxon>Fungi</taxon>
        <taxon>Dikarya</taxon>
        <taxon>Ascomycota</taxon>
        <taxon>Pezizomycotina</taxon>
        <taxon>Sordariomycetes</taxon>
        <taxon>Xylariomycetidae</taxon>
        <taxon>Xylariales</taxon>
        <taxon>Microdochiaceae</taxon>
        <taxon>Microdochium</taxon>
    </lineage>
</organism>
<dbReference type="GeneID" id="70180259"/>
<protein>
    <recommendedName>
        <fullName evidence="5">Chromo shadow domain-containing protein</fullName>
    </recommendedName>
</protein>
<evidence type="ECO:0000256" key="3">
    <source>
        <dbReference type="ARBA" id="ARBA00023242"/>
    </source>
</evidence>
<dbReference type="OrthoDB" id="433924at2759"/>
<dbReference type="Gene3D" id="2.40.50.40">
    <property type="match status" value="1"/>
</dbReference>
<dbReference type="RefSeq" id="XP_046007813.1">
    <property type="nucleotide sequence ID" value="XM_046150713.1"/>
</dbReference>
<comment type="caution">
    <text evidence="6">The sequence shown here is derived from an EMBL/GenBank/DDBJ whole genome shotgun (WGS) entry which is preliminary data.</text>
</comment>
<evidence type="ECO:0000259" key="5">
    <source>
        <dbReference type="Pfam" id="PF01393"/>
    </source>
</evidence>
<dbReference type="Pfam" id="PF01393">
    <property type="entry name" value="Chromo_shadow"/>
    <property type="match status" value="1"/>
</dbReference>
<sequence>LGDPHTARLSSRQTQRFRVASPPANVPATSKRRKGRHQVDSSLPASIKVCKPPAGSWEDEVESFNPCHDEDCGSLVVYLTWKNGQKTQHETKVIYQCCPQKVRPSASPGEATPFPAVMLTGTL</sequence>
<accession>A0A9P9BLD7</accession>
<dbReference type="EMBL" id="JAGTJQ010000010">
    <property type="protein sequence ID" value="KAH7021612.1"/>
    <property type="molecule type" value="Genomic_DNA"/>
</dbReference>
<gene>
    <name evidence="6" type="ORF">B0I36DRAFT_252854</name>
</gene>
<dbReference type="InterPro" id="IPR016197">
    <property type="entry name" value="Chromo-like_dom_sf"/>
</dbReference>
<dbReference type="AlphaFoldDB" id="A0A9P9BLD7"/>
<proteinExistence type="predicted"/>
<dbReference type="InterPro" id="IPR008251">
    <property type="entry name" value="Chromo_shadow_dom"/>
</dbReference>
<evidence type="ECO:0000256" key="1">
    <source>
        <dbReference type="ARBA" id="ARBA00004123"/>
    </source>
</evidence>
<evidence type="ECO:0000313" key="7">
    <source>
        <dbReference type="Proteomes" id="UP000756346"/>
    </source>
</evidence>
<feature type="non-terminal residue" evidence="6">
    <location>
        <position position="1"/>
    </location>
</feature>
<reference evidence="6" key="1">
    <citation type="journal article" date="2021" name="Nat. Commun.">
        <title>Genetic determinants of endophytism in the Arabidopsis root mycobiome.</title>
        <authorList>
            <person name="Mesny F."/>
            <person name="Miyauchi S."/>
            <person name="Thiergart T."/>
            <person name="Pickel B."/>
            <person name="Atanasova L."/>
            <person name="Karlsson M."/>
            <person name="Huettel B."/>
            <person name="Barry K.W."/>
            <person name="Haridas S."/>
            <person name="Chen C."/>
            <person name="Bauer D."/>
            <person name="Andreopoulos W."/>
            <person name="Pangilinan J."/>
            <person name="LaButti K."/>
            <person name="Riley R."/>
            <person name="Lipzen A."/>
            <person name="Clum A."/>
            <person name="Drula E."/>
            <person name="Henrissat B."/>
            <person name="Kohler A."/>
            <person name="Grigoriev I.V."/>
            <person name="Martin F.M."/>
            <person name="Hacquard S."/>
        </authorList>
    </citation>
    <scope>NUCLEOTIDE SEQUENCE</scope>
    <source>
        <strain evidence="6">MPI-CAGE-CH-0230</strain>
    </source>
</reference>
<dbReference type="SUPFAM" id="SSF54160">
    <property type="entry name" value="Chromo domain-like"/>
    <property type="match status" value="1"/>
</dbReference>
<keyword evidence="3" id="KW-0539">Nucleus</keyword>